<dbReference type="SMART" id="SM00382">
    <property type="entry name" value="AAA"/>
    <property type="match status" value="1"/>
</dbReference>
<keyword evidence="2" id="KW-0547">Nucleotide-binding</keyword>
<evidence type="ECO:0000313" key="5">
    <source>
        <dbReference type="EMBL" id="MDV2886707.1"/>
    </source>
</evidence>
<dbReference type="CDD" id="cd03214">
    <property type="entry name" value="ABC_Iron-Siderophores_B12_Hemin"/>
    <property type="match status" value="1"/>
</dbReference>
<dbReference type="FunFam" id="3.40.50.300:FF:000134">
    <property type="entry name" value="Iron-enterobactin ABC transporter ATP-binding protein"/>
    <property type="match status" value="1"/>
</dbReference>
<sequence>MKLVVDEIGMELNKKSLVKDISFHVNEGEYVGIIGPNGSGKSTLLKTVYRVLDPTSGVVMLDNEIHTSYSNKDFARKVAVVGQESSVPFDFSVEDIVLMGRNPHKRFLEHETHIDREIAREALEDVGLHGYGQRSFTTLSGGEKQRVIIARVIAQQPSFFILDEPTNHLDVHHQLHILDVLKQSKLTVLTALHDLNLAASYCDRLLVMQDGKLIANGCPSEILTKQLLKEVFQVDATIWTHPITNKVQVMYVSQGMRQEAYEKELKKWLQR</sequence>
<keyword evidence="1" id="KW-0813">Transport</keyword>
<comment type="caution">
    <text evidence="5">The sequence shown here is derived from an EMBL/GenBank/DDBJ whole genome shotgun (WGS) entry which is preliminary data.</text>
</comment>
<evidence type="ECO:0000313" key="6">
    <source>
        <dbReference type="Proteomes" id="UP001285636"/>
    </source>
</evidence>
<dbReference type="GO" id="GO:0016887">
    <property type="term" value="F:ATP hydrolysis activity"/>
    <property type="evidence" value="ECO:0007669"/>
    <property type="project" value="InterPro"/>
</dbReference>
<dbReference type="AlphaFoldDB" id="A0AAJ2U3X6"/>
<dbReference type="EMBL" id="JAWJAY010000004">
    <property type="protein sequence ID" value="MDV2886707.1"/>
    <property type="molecule type" value="Genomic_DNA"/>
</dbReference>
<organism evidence="5 6">
    <name type="scientific">Alkalihalophilus pseudofirmus</name>
    <name type="common">Bacillus pseudofirmus</name>
    <dbReference type="NCBI Taxonomy" id="79885"/>
    <lineage>
        <taxon>Bacteria</taxon>
        <taxon>Bacillati</taxon>
        <taxon>Bacillota</taxon>
        <taxon>Bacilli</taxon>
        <taxon>Bacillales</taxon>
        <taxon>Bacillaceae</taxon>
        <taxon>Alkalihalophilus</taxon>
    </lineage>
</organism>
<dbReference type="InterPro" id="IPR003593">
    <property type="entry name" value="AAA+_ATPase"/>
</dbReference>
<dbReference type="PROSITE" id="PS00211">
    <property type="entry name" value="ABC_TRANSPORTER_1"/>
    <property type="match status" value="1"/>
</dbReference>
<dbReference type="PANTHER" id="PTHR42794:SF2">
    <property type="entry name" value="ABC TRANSPORTER ATP-BINDING PROTEIN"/>
    <property type="match status" value="1"/>
</dbReference>
<name>A0AAJ2U3X6_ALKPS</name>
<keyword evidence="3 5" id="KW-0067">ATP-binding</keyword>
<gene>
    <name evidence="5" type="ORF">RYX45_16055</name>
</gene>
<dbReference type="GO" id="GO:0005524">
    <property type="term" value="F:ATP binding"/>
    <property type="evidence" value="ECO:0007669"/>
    <property type="project" value="UniProtKB-KW"/>
</dbReference>
<evidence type="ECO:0000256" key="1">
    <source>
        <dbReference type="ARBA" id="ARBA00022448"/>
    </source>
</evidence>
<dbReference type="InterPro" id="IPR027417">
    <property type="entry name" value="P-loop_NTPase"/>
</dbReference>
<evidence type="ECO:0000256" key="3">
    <source>
        <dbReference type="ARBA" id="ARBA00022840"/>
    </source>
</evidence>
<evidence type="ECO:0000259" key="4">
    <source>
        <dbReference type="PROSITE" id="PS50893"/>
    </source>
</evidence>
<dbReference type="InterPro" id="IPR017871">
    <property type="entry name" value="ABC_transporter-like_CS"/>
</dbReference>
<dbReference type="Gene3D" id="3.40.50.300">
    <property type="entry name" value="P-loop containing nucleotide triphosphate hydrolases"/>
    <property type="match status" value="1"/>
</dbReference>
<dbReference type="Proteomes" id="UP001285636">
    <property type="component" value="Unassembled WGS sequence"/>
</dbReference>
<dbReference type="RefSeq" id="WP_323467348.1">
    <property type="nucleotide sequence ID" value="NZ_CP144224.1"/>
</dbReference>
<dbReference type="PROSITE" id="PS50893">
    <property type="entry name" value="ABC_TRANSPORTER_2"/>
    <property type="match status" value="1"/>
</dbReference>
<dbReference type="SUPFAM" id="SSF52540">
    <property type="entry name" value="P-loop containing nucleoside triphosphate hydrolases"/>
    <property type="match status" value="1"/>
</dbReference>
<protein>
    <submittedName>
        <fullName evidence="5">ABC transporter ATP-binding protein</fullName>
    </submittedName>
</protein>
<reference evidence="5" key="1">
    <citation type="submission" date="2023-10" db="EMBL/GenBank/DDBJ databases">
        <title>Screening of Alkalihalophilus pseudofirmusBZ-TG-HK211 and Its Alleviation of Salt Stress on Rapeseed Growth.</title>
        <authorList>
            <person name="Zhao B."/>
            <person name="Guo T."/>
        </authorList>
    </citation>
    <scope>NUCLEOTIDE SEQUENCE</scope>
    <source>
        <strain evidence="5">BZ-TG-HK211</strain>
    </source>
</reference>
<dbReference type="Pfam" id="PF00005">
    <property type="entry name" value="ABC_tran"/>
    <property type="match status" value="1"/>
</dbReference>
<feature type="domain" description="ABC transporter" evidence="4">
    <location>
        <begin position="3"/>
        <end position="235"/>
    </location>
</feature>
<dbReference type="PANTHER" id="PTHR42794">
    <property type="entry name" value="HEMIN IMPORT ATP-BINDING PROTEIN HMUV"/>
    <property type="match status" value="1"/>
</dbReference>
<accession>A0AAJ2U3X6</accession>
<dbReference type="InterPro" id="IPR003439">
    <property type="entry name" value="ABC_transporter-like_ATP-bd"/>
</dbReference>
<evidence type="ECO:0000256" key="2">
    <source>
        <dbReference type="ARBA" id="ARBA00022741"/>
    </source>
</evidence>
<proteinExistence type="predicted"/>